<keyword evidence="3" id="KW-1185">Reference proteome</keyword>
<name>A0A4Y7JNF4_PAPSO</name>
<dbReference type="Proteomes" id="UP000316621">
    <property type="component" value="Chromosome 5"/>
</dbReference>
<dbReference type="AlphaFoldDB" id="A0A4Y7JNF4"/>
<gene>
    <name evidence="2" type="ORF">C5167_023305</name>
</gene>
<accession>A0A4Y7JNF4</accession>
<keyword evidence="1" id="KW-1133">Transmembrane helix</keyword>
<evidence type="ECO:0000256" key="1">
    <source>
        <dbReference type="SAM" id="Phobius"/>
    </source>
</evidence>
<sequence>MFVNLSVGDIFASLLAFMPTGWALLQISQACKPVMKALGLWSATRHGCASTMLSVEAFRFHGFWPVERSIIGMYKPFTTIIFILSSIC</sequence>
<dbReference type="EMBL" id="CM010719">
    <property type="protein sequence ID" value="RZC61552.1"/>
    <property type="molecule type" value="Genomic_DNA"/>
</dbReference>
<protein>
    <submittedName>
        <fullName evidence="2">Uncharacterized protein</fullName>
    </submittedName>
</protein>
<reference evidence="2 3" key="1">
    <citation type="journal article" date="2018" name="Science">
        <title>The opium poppy genome and morphinan production.</title>
        <authorList>
            <person name="Guo L."/>
            <person name="Winzer T."/>
            <person name="Yang X."/>
            <person name="Li Y."/>
            <person name="Ning Z."/>
            <person name="He Z."/>
            <person name="Teodor R."/>
            <person name="Lu Y."/>
            <person name="Bowser T.A."/>
            <person name="Graham I.A."/>
            <person name="Ye K."/>
        </authorList>
    </citation>
    <scope>NUCLEOTIDE SEQUENCE [LARGE SCALE GENOMIC DNA]</scope>
    <source>
        <strain evidence="3">cv. HN1</strain>
        <tissue evidence="2">Leaves</tissue>
    </source>
</reference>
<dbReference type="Gramene" id="RZC61552">
    <property type="protein sequence ID" value="RZC61552"/>
    <property type="gene ID" value="C5167_023305"/>
</dbReference>
<feature type="transmembrane region" description="Helical" evidence="1">
    <location>
        <begin position="6"/>
        <end position="25"/>
    </location>
</feature>
<evidence type="ECO:0000313" key="2">
    <source>
        <dbReference type="EMBL" id="RZC61552.1"/>
    </source>
</evidence>
<proteinExistence type="predicted"/>
<organism evidence="2 3">
    <name type="scientific">Papaver somniferum</name>
    <name type="common">Opium poppy</name>
    <dbReference type="NCBI Taxonomy" id="3469"/>
    <lineage>
        <taxon>Eukaryota</taxon>
        <taxon>Viridiplantae</taxon>
        <taxon>Streptophyta</taxon>
        <taxon>Embryophyta</taxon>
        <taxon>Tracheophyta</taxon>
        <taxon>Spermatophyta</taxon>
        <taxon>Magnoliopsida</taxon>
        <taxon>Ranunculales</taxon>
        <taxon>Papaveraceae</taxon>
        <taxon>Papaveroideae</taxon>
        <taxon>Papaver</taxon>
    </lineage>
</organism>
<evidence type="ECO:0000313" key="3">
    <source>
        <dbReference type="Proteomes" id="UP000316621"/>
    </source>
</evidence>
<keyword evidence="1" id="KW-0472">Membrane</keyword>
<keyword evidence="1" id="KW-0812">Transmembrane</keyword>